<dbReference type="AlphaFoldDB" id="A0A5D3FB51"/>
<keyword evidence="3" id="KW-1185">Reference proteome</keyword>
<dbReference type="SUPFAM" id="SSF47413">
    <property type="entry name" value="lambda repressor-like DNA-binding domains"/>
    <property type="match status" value="1"/>
</dbReference>
<dbReference type="CDD" id="cd00093">
    <property type="entry name" value="HTH_XRE"/>
    <property type="match status" value="1"/>
</dbReference>
<organism evidence="2 3">
    <name type="scientific">Actinomadura decatromicini</name>
    <dbReference type="NCBI Taxonomy" id="2604572"/>
    <lineage>
        <taxon>Bacteria</taxon>
        <taxon>Bacillati</taxon>
        <taxon>Actinomycetota</taxon>
        <taxon>Actinomycetes</taxon>
        <taxon>Streptosporangiales</taxon>
        <taxon>Thermomonosporaceae</taxon>
        <taxon>Actinomadura</taxon>
    </lineage>
</organism>
<proteinExistence type="predicted"/>
<name>A0A5D3FB51_9ACTN</name>
<dbReference type="GO" id="GO:0003677">
    <property type="term" value="F:DNA binding"/>
    <property type="evidence" value="ECO:0007669"/>
    <property type="project" value="InterPro"/>
</dbReference>
<evidence type="ECO:0000259" key="1">
    <source>
        <dbReference type="PROSITE" id="PS50943"/>
    </source>
</evidence>
<dbReference type="PROSITE" id="PS50943">
    <property type="entry name" value="HTH_CROC1"/>
    <property type="match status" value="1"/>
</dbReference>
<dbReference type="InterPro" id="IPR001387">
    <property type="entry name" value="Cro/C1-type_HTH"/>
</dbReference>
<evidence type="ECO:0000313" key="2">
    <source>
        <dbReference type="EMBL" id="TYK45134.1"/>
    </source>
</evidence>
<dbReference type="InterPro" id="IPR043917">
    <property type="entry name" value="DUF5753"/>
</dbReference>
<protein>
    <submittedName>
        <fullName evidence="2">Helix-turn-helix domain-containing protein</fullName>
    </submittedName>
</protein>
<gene>
    <name evidence="2" type="ORF">FXF68_31120</name>
</gene>
<reference evidence="2 3" key="1">
    <citation type="submission" date="2019-08" db="EMBL/GenBank/DDBJ databases">
        <title>Actinomadura sp. nov. CYP1-5 isolated from mountain soil.</title>
        <authorList>
            <person name="Songsumanus A."/>
            <person name="Kuncharoen N."/>
            <person name="Kudo T."/>
            <person name="Yuki M."/>
            <person name="Igarashi Y."/>
            <person name="Tanasupawat S."/>
        </authorList>
    </citation>
    <scope>NUCLEOTIDE SEQUENCE [LARGE SCALE GENOMIC DNA]</scope>
    <source>
        <strain evidence="2 3">CYP1-5</strain>
    </source>
</reference>
<dbReference type="Gene3D" id="1.10.260.40">
    <property type="entry name" value="lambda repressor-like DNA-binding domains"/>
    <property type="match status" value="1"/>
</dbReference>
<dbReference type="InterPro" id="IPR010982">
    <property type="entry name" value="Lambda_DNA-bd_dom_sf"/>
</dbReference>
<comment type="caution">
    <text evidence="2">The sequence shown here is derived from an EMBL/GenBank/DDBJ whole genome shotgun (WGS) entry which is preliminary data.</text>
</comment>
<dbReference type="RefSeq" id="WP_148765499.1">
    <property type="nucleotide sequence ID" value="NZ_VSRQ01000007.1"/>
</dbReference>
<dbReference type="Pfam" id="PF19054">
    <property type="entry name" value="DUF5753"/>
    <property type="match status" value="1"/>
</dbReference>
<sequence>MRTSPVGRRRHLSRELLRLRESTGQTADQVARALGWTPSSLTHIERNDWKLPKLHLVEQLLDAYGVTEDAEPQRRAELLTYAEEGRNRGWWERHKLKLSEAESIYIGLEQEASLIRIVAPVQIPALLQAPDYARALHQDPARGEAAAAMGTERQRLLQEPDPLTMWAVVGEGVLWQQVGGPDVHAAQLDHLAKLASSPNVRLSIYPFEARRPLPPGFAHLSFENVIDPEVVYIPSAGGETWREDPNQVTPFVNLWEAILPSALPVKESRRRLAEIAAKAH</sequence>
<dbReference type="Proteomes" id="UP000323505">
    <property type="component" value="Unassembled WGS sequence"/>
</dbReference>
<dbReference type="EMBL" id="VSRQ01000007">
    <property type="protein sequence ID" value="TYK45134.1"/>
    <property type="molecule type" value="Genomic_DNA"/>
</dbReference>
<evidence type="ECO:0000313" key="3">
    <source>
        <dbReference type="Proteomes" id="UP000323505"/>
    </source>
</evidence>
<accession>A0A5D3FB51</accession>
<feature type="domain" description="HTH cro/C1-type" evidence="1">
    <location>
        <begin position="16"/>
        <end position="70"/>
    </location>
</feature>
<dbReference type="SMART" id="SM00530">
    <property type="entry name" value="HTH_XRE"/>
    <property type="match status" value="1"/>
</dbReference>
<dbReference type="Pfam" id="PF13560">
    <property type="entry name" value="HTH_31"/>
    <property type="match status" value="1"/>
</dbReference>